<evidence type="ECO:0000313" key="3">
    <source>
        <dbReference type="Proteomes" id="UP000026961"/>
    </source>
</evidence>
<evidence type="ECO:0000313" key="2">
    <source>
        <dbReference type="EnsemblPlants" id="OGLUM09G17740.1"/>
    </source>
</evidence>
<feature type="region of interest" description="Disordered" evidence="1">
    <location>
        <begin position="1"/>
        <end position="31"/>
    </location>
</feature>
<reference evidence="2" key="1">
    <citation type="submission" date="2015-04" db="UniProtKB">
        <authorList>
            <consortium name="EnsemblPlants"/>
        </authorList>
    </citation>
    <scope>IDENTIFICATION</scope>
</reference>
<keyword evidence="3" id="KW-1185">Reference proteome</keyword>
<dbReference type="HOGENOM" id="CLU_2761926_0_0_1"/>
<accession>A0A0E0B5L2</accession>
<feature type="compositionally biased region" description="Low complexity" evidence="1">
    <location>
        <begin position="1"/>
        <end position="13"/>
    </location>
</feature>
<sequence>MMTTGIATPATGATRDEARKMKLPRPPPCRDGSAYALQLPQSFLDVQQNAQVFYEMPMRNVCPNYVYIGS</sequence>
<dbReference type="AlphaFoldDB" id="A0A0E0B5L2"/>
<dbReference type="Gramene" id="OGLUM09G17740.1">
    <property type="protein sequence ID" value="OGLUM09G17740.1"/>
    <property type="gene ID" value="OGLUM09G17740"/>
</dbReference>
<protein>
    <submittedName>
        <fullName evidence="2">Uncharacterized protein</fullName>
    </submittedName>
</protein>
<evidence type="ECO:0000256" key="1">
    <source>
        <dbReference type="SAM" id="MobiDB-lite"/>
    </source>
</evidence>
<dbReference type="EnsemblPlants" id="OGLUM09G17740.1">
    <property type="protein sequence ID" value="OGLUM09G17740.1"/>
    <property type="gene ID" value="OGLUM09G17740"/>
</dbReference>
<proteinExistence type="predicted"/>
<name>A0A0E0B5L2_9ORYZ</name>
<dbReference type="Proteomes" id="UP000026961">
    <property type="component" value="Chromosome 9"/>
</dbReference>
<organism evidence="2">
    <name type="scientific">Oryza glumipatula</name>
    <dbReference type="NCBI Taxonomy" id="40148"/>
    <lineage>
        <taxon>Eukaryota</taxon>
        <taxon>Viridiplantae</taxon>
        <taxon>Streptophyta</taxon>
        <taxon>Embryophyta</taxon>
        <taxon>Tracheophyta</taxon>
        <taxon>Spermatophyta</taxon>
        <taxon>Magnoliopsida</taxon>
        <taxon>Liliopsida</taxon>
        <taxon>Poales</taxon>
        <taxon>Poaceae</taxon>
        <taxon>BOP clade</taxon>
        <taxon>Oryzoideae</taxon>
        <taxon>Oryzeae</taxon>
        <taxon>Oryzinae</taxon>
        <taxon>Oryza</taxon>
    </lineage>
</organism>
<reference evidence="2" key="2">
    <citation type="submission" date="2018-05" db="EMBL/GenBank/DDBJ databases">
        <title>OgluRS3 (Oryza glumaepatula Reference Sequence Version 3).</title>
        <authorList>
            <person name="Zhang J."/>
            <person name="Kudrna D."/>
            <person name="Lee S."/>
            <person name="Talag J."/>
            <person name="Welchert J."/>
            <person name="Wing R.A."/>
        </authorList>
    </citation>
    <scope>NUCLEOTIDE SEQUENCE [LARGE SCALE GENOMIC DNA]</scope>
</reference>